<dbReference type="InParanoid" id="A0A6P7G1M5"/>
<dbReference type="InterPro" id="IPR001005">
    <property type="entry name" value="SANT/Myb"/>
</dbReference>
<dbReference type="InterPro" id="IPR028002">
    <property type="entry name" value="Myb_DNA-bind_5"/>
</dbReference>
<evidence type="ECO:0000256" key="4">
    <source>
        <dbReference type="ARBA" id="ARBA00023163"/>
    </source>
</evidence>
<dbReference type="FunCoup" id="A0A6P7G1M5">
    <property type="interactions" value="6"/>
</dbReference>
<organism evidence="7">
    <name type="scientific">Diabrotica virgifera virgifera</name>
    <name type="common">western corn rootworm</name>
    <dbReference type="NCBI Taxonomy" id="50390"/>
    <lineage>
        <taxon>Eukaryota</taxon>
        <taxon>Metazoa</taxon>
        <taxon>Ecdysozoa</taxon>
        <taxon>Arthropoda</taxon>
        <taxon>Hexapoda</taxon>
        <taxon>Insecta</taxon>
        <taxon>Pterygota</taxon>
        <taxon>Neoptera</taxon>
        <taxon>Endopterygota</taxon>
        <taxon>Coleoptera</taxon>
        <taxon>Polyphaga</taxon>
        <taxon>Cucujiformia</taxon>
        <taxon>Chrysomeloidea</taxon>
        <taxon>Chrysomelidae</taxon>
        <taxon>Galerucinae</taxon>
        <taxon>Diabroticina</taxon>
        <taxon>Diabroticites</taxon>
        <taxon>Diabrotica</taxon>
    </lineage>
</organism>
<evidence type="ECO:0000256" key="2">
    <source>
        <dbReference type="ARBA" id="ARBA00016807"/>
    </source>
</evidence>
<name>A0A6P7G1M5_DIAVI</name>
<dbReference type="RefSeq" id="XP_028140937.1">
    <property type="nucleotide sequence ID" value="XM_028285136.1"/>
</dbReference>
<evidence type="ECO:0000313" key="7">
    <source>
        <dbReference type="RefSeq" id="XP_028140937.1"/>
    </source>
</evidence>
<dbReference type="SMART" id="SM00717">
    <property type="entry name" value="SANT"/>
    <property type="match status" value="1"/>
</dbReference>
<dbReference type="PANTHER" id="PTHR21411:SF0">
    <property type="entry name" value="REGULATORY PROTEIN ZESTE"/>
    <property type="match status" value="1"/>
</dbReference>
<comment type="function">
    <text evidence="5">Involved in transvection phenomena (= synapsis-dependent gene expression), where the synaptic pairing of chromosomes carrying genes with which zeste interacts influences the expression of these genes. Zeste binds to DNA and stimulates transcription from a nearby promoter.</text>
</comment>
<feature type="domain" description="Myb-like" evidence="6">
    <location>
        <begin position="5"/>
        <end position="76"/>
    </location>
</feature>
<dbReference type="Pfam" id="PF13873">
    <property type="entry name" value="Myb_DNA-bind_5"/>
    <property type="match status" value="1"/>
</dbReference>
<accession>A0A6P7G1M5</accession>
<proteinExistence type="predicted"/>
<gene>
    <name evidence="7" type="primary">LOC114334989</name>
</gene>
<keyword evidence="3" id="KW-0805">Transcription regulation</keyword>
<sequence length="176" mass="20410">MDSKRAPNFTSQEEKILVALSKKYSHIIENKMSNVNINNQKMLTWTKIEEEFNSSVGTRFRDVKVLRKKYENIKKRTKRKFADEKSHVLGTSGGSQMDNQIDDLDMDVKEILGIRLEGRATEFGGDVEDQPDEVYNDCVDDEALSKSQVEMLQYGEYDLEWNMVLHVCRPETIHSQ</sequence>
<reference evidence="7" key="1">
    <citation type="submission" date="2025-08" db="UniProtKB">
        <authorList>
            <consortium name="RefSeq"/>
        </authorList>
    </citation>
    <scope>IDENTIFICATION</scope>
    <source>
        <tissue evidence="7">Whole insect</tissue>
    </source>
</reference>
<keyword evidence="4" id="KW-0804">Transcription</keyword>
<comment type="subunit">
    <text evidence="1">Self-associates forming complexes of several hundred monomers.</text>
</comment>
<evidence type="ECO:0000259" key="6">
    <source>
        <dbReference type="SMART" id="SM00717"/>
    </source>
</evidence>
<dbReference type="AlphaFoldDB" id="A0A6P7G1M5"/>
<dbReference type="PANTHER" id="PTHR21411">
    <property type="entry name" value="APONTIC"/>
    <property type="match status" value="1"/>
</dbReference>
<evidence type="ECO:0000256" key="3">
    <source>
        <dbReference type="ARBA" id="ARBA00023015"/>
    </source>
</evidence>
<protein>
    <recommendedName>
        <fullName evidence="2">Regulatory protein zeste</fullName>
    </recommendedName>
</protein>
<evidence type="ECO:0000256" key="1">
    <source>
        <dbReference type="ARBA" id="ARBA00011764"/>
    </source>
</evidence>
<evidence type="ECO:0000256" key="5">
    <source>
        <dbReference type="ARBA" id="ARBA00025466"/>
    </source>
</evidence>